<reference evidence="5 6" key="1">
    <citation type="submission" date="2025-05" db="UniProtKB">
        <authorList>
            <consortium name="RefSeq"/>
        </authorList>
    </citation>
    <scope>IDENTIFICATION</scope>
    <source>
        <tissue evidence="5 6">Testes</tissue>
    </source>
</reference>
<evidence type="ECO:0000256" key="2">
    <source>
        <dbReference type="PROSITE-ProRule" id="PRU00117"/>
    </source>
</evidence>
<keyword evidence="1" id="KW-0677">Repeat</keyword>
<dbReference type="CDD" id="cd22439">
    <property type="entry name" value="KH-I_PCBP_rpt3"/>
    <property type="match status" value="1"/>
</dbReference>
<dbReference type="SMART" id="SM00322">
    <property type="entry name" value="KH"/>
    <property type="match status" value="3"/>
</dbReference>
<dbReference type="InterPro" id="IPR036612">
    <property type="entry name" value="KH_dom_type_1_sf"/>
</dbReference>
<dbReference type="InterPro" id="IPR004087">
    <property type="entry name" value="KH_dom"/>
</dbReference>
<dbReference type="RefSeq" id="XP_006821503.1">
    <property type="nucleotide sequence ID" value="XM_006821440.1"/>
</dbReference>
<evidence type="ECO:0000259" key="3">
    <source>
        <dbReference type="SMART" id="SM00322"/>
    </source>
</evidence>
<protein>
    <submittedName>
        <fullName evidence="5">Poly(RC)-binding protein 3-like isoform X2</fullName>
    </submittedName>
    <submittedName>
        <fullName evidence="6">Poly(RC)-binding protein 3-like isoform X3</fullName>
    </submittedName>
</protein>
<evidence type="ECO:0000313" key="6">
    <source>
        <dbReference type="RefSeq" id="XP_006821503.1"/>
    </source>
</evidence>
<organism evidence="4 5">
    <name type="scientific">Saccoglossus kowalevskii</name>
    <name type="common">Acorn worm</name>
    <dbReference type="NCBI Taxonomy" id="10224"/>
    <lineage>
        <taxon>Eukaryota</taxon>
        <taxon>Metazoa</taxon>
        <taxon>Hemichordata</taxon>
        <taxon>Enteropneusta</taxon>
        <taxon>Harrimaniidae</taxon>
        <taxon>Saccoglossus</taxon>
    </lineage>
</organism>
<name>A0ABM0MNB1_SACKO</name>
<keyword evidence="4" id="KW-1185">Reference proteome</keyword>
<dbReference type="Gene3D" id="3.30.1370.10">
    <property type="entry name" value="K Homology domain, type 1"/>
    <property type="match status" value="3"/>
</dbReference>
<accession>A0ABM0MNB1</accession>
<dbReference type="Pfam" id="PF00013">
    <property type="entry name" value="KH_1"/>
    <property type="match status" value="3"/>
</dbReference>
<dbReference type="GeneID" id="100371890"/>
<dbReference type="InterPro" id="IPR004088">
    <property type="entry name" value="KH_dom_type_1"/>
</dbReference>
<feature type="domain" description="K Homology" evidence="3">
    <location>
        <begin position="257"/>
        <end position="327"/>
    </location>
</feature>
<sequence length="412" mass="43402">MATEEHIKKMANDGPAVTLTIRLIMQGKEVGSIIGKGGETIKKFREQSGARINISDSSCAERIVTVTGSTEAINNAFEMITKKFEEVGGDVSNNMANSSTPKPPVTLRLVVPASQCGSLIGKGGSKIKEIRENTGASVQVAGDMLHQSTERAVTISGTPEAITKCVYQICCVMLESPPKGATIPYRPKPTNATATHPAYAVHGNYAVPYPDFMKLHHLTMQHTPFLPGQTPFTPTALNMGYGVANAASAGTQVATTGQQTYEIMIPNDLIGCVIGRGGAKINEIRQISGATIKIANSQEGSNDRSVTISGTVEAINLAHFLINSSLELAKNLAPELAAKANLIPTSALMTMSPTTPTTSPSPLGIPISNLLKPMPLLGLEAAKTTFTTKIRPNSSIGTAGLKKASSNKFSPY</sequence>
<evidence type="ECO:0000313" key="4">
    <source>
        <dbReference type="Proteomes" id="UP000694865"/>
    </source>
</evidence>
<dbReference type="PROSITE" id="PS50084">
    <property type="entry name" value="KH_TYPE_1"/>
    <property type="match status" value="3"/>
</dbReference>
<evidence type="ECO:0000256" key="1">
    <source>
        <dbReference type="ARBA" id="ARBA00022737"/>
    </source>
</evidence>
<dbReference type="PANTHER" id="PTHR10288">
    <property type="entry name" value="KH DOMAIN CONTAINING RNA BINDING PROTEIN"/>
    <property type="match status" value="1"/>
</dbReference>
<dbReference type="CDD" id="cd22438">
    <property type="entry name" value="KH-I_PCBP_rpt1"/>
    <property type="match status" value="1"/>
</dbReference>
<evidence type="ECO:0000313" key="5">
    <source>
        <dbReference type="RefSeq" id="XP_006821502.1"/>
    </source>
</evidence>
<dbReference type="RefSeq" id="XP_006821502.1">
    <property type="nucleotide sequence ID" value="XM_006821439.1"/>
</dbReference>
<feature type="domain" description="K Homology" evidence="3">
    <location>
        <begin position="103"/>
        <end position="174"/>
    </location>
</feature>
<gene>
    <name evidence="5 6" type="primary">LOC100371890</name>
</gene>
<proteinExistence type="predicted"/>
<dbReference type="SUPFAM" id="SSF54791">
    <property type="entry name" value="Eukaryotic type KH-domain (KH-domain type I)"/>
    <property type="match status" value="3"/>
</dbReference>
<dbReference type="CDD" id="cd02396">
    <property type="entry name" value="KH-I_PCBP_rpt2"/>
    <property type="match status" value="1"/>
</dbReference>
<dbReference type="Proteomes" id="UP000694865">
    <property type="component" value="Unplaced"/>
</dbReference>
<feature type="domain" description="K Homology" evidence="3">
    <location>
        <begin position="17"/>
        <end position="85"/>
    </location>
</feature>
<keyword evidence="2" id="KW-0694">RNA-binding</keyword>